<accession>A0ABQ9VT46</accession>
<protein>
    <submittedName>
        <fullName evidence="1">Uncharacterized protein</fullName>
    </submittedName>
</protein>
<comment type="caution">
    <text evidence="1">The sequence shown here is derived from an EMBL/GenBank/DDBJ whole genome shotgun (WGS) entry which is preliminary data.</text>
</comment>
<keyword evidence="2" id="KW-1185">Reference proteome</keyword>
<dbReference type="Proteomes" id="UP001266305">
    <property type="component" value="Unassembled WGS sequence"/>
</dbReference>
<dbReference type="SUPFAM" id="SSF55486">
    <property type="entry name" value="Metalloproteases ('zincins'), catalytic domain"/>
    <property type="match status" value="1"/>
</dbReference>
<organism evidence="1 2">
    <name type="scientific">Saguinus oedipus</name>
    <name type="common">Cotton-top tamarin</name>
    <name type="synonym">Oedipomidas oedipus</name>
    <dbReference type="NCBI Taxonomy" id="9490"/>
    <lineage>
        <taxon>Eukaryota</taxon>
        <taxon>Metazoa</taxon>
        <taxon>Chordata</taxon>
        <taxon>Craniata</taxon>
        <taxon>Vertebrata</taxon>
        <taxon>Euteleostomi</taxon>
        <taxon>Mammalia</taxon>
        <taxon>Eutheria</taxon>
        <taxon>Euarchontoglires</taxon>
        <taxon>Primates</taxon>
        <taxon>Haplorrhini</taxon>
        <taxon>Platyrrhini</taxon>
        <taxon>Cebidae</taxon>
        <taxon>Callitrichinae</taxon>
        <taxon>Saguinus</taxon>
    </lineage>
</organism>
<gene>
    <name evidence="1" type="ORF">P7K49_012308</name>
</gene>
<sequence>MGLFGVPELSAPEGFHIAQEKALRKTELLVERACSTPPGPRTVLIFDELSDSLCRVADLADFVKIAHPEPAFREAAEEACRSIGTVVEKYVLFSPPPCQVLGQEAKTLYKYSVLAAPIKLELGESREAVTVYGRAGAALAEAVMECIILK</sequence>
<dbReference type="EMBL" id="JASSZA010000005">
    <property type="protein sequence ID" value="KAK2112561.1"/>
    <property type="molecule type" value="Genomic_DNA"/>
</dbReference>
<reference evidence="1 2" key="1">
    <citation type="submission" date="2023-05" db="EMBL/GenBank/DDBJ databases">
        <title>B98-5 Cell Line De Novo Hybrid Assembly: An Optical Mapping Approach.</title>
        <authorList>
            <person name="Kananen K."/>
            <person name="Auerbach J.A."/>
            <person name="Kautto E."/>
            <person name="Blachly J.S."/>
        </authorList>
    </citation>
    <scope>NUCLEOTIDE SEQUENCE [LARGE SCALE GENOMIC DNA]</scope>
    <source>
        <strain evidence="1">B95-8</strain>
        <tissue evidence="1">Cell line</tissue>
    </source>
</reference>
<evidence type="ECO:0000313" key="2">
    <source>
        <dbReference type="Proteomes" id="UP001266305"/>
    </source>
</evidence>
<proteinExistence type="predicted"/>
<evidence type="ECO:0000313" key="1">
    <source>
        <dbReference type="EMBL" id="KAK2112561.1"/>
    </source>
</evidence>
<name>A0ABQ9VT46_SAGOE</name>